<feature type="signal peptide" evidence="9">
    <location>
        <begin position="1"/>
        <end position="18"/>
    </location>
</feature>
<evidence type="ECO:0000256" key="8">
    <source>
        <dbReference type="ARBA" id="ARBA00023157"/>
    </source>
</evidence>
<proteinExistence type="inferred from homology"/>
<evidence type="ECO:0000313" key="12">
    <source>
        <dbReference type="Proteomes" id="UP000664521"/>
    </source>
</evidence>
<sequence length="288" mass="31468">MHYLLATLVFWISKIAGAALPDADSNLVRCGTQAPPAALLDMAMSMANSTSKAAVLEADRALEINLYFHLVLSAGKEGTVTGQMLEDQLDVLNIDFSPHGISFKLIDTLYHYNDDWATGAYDLEMMTAVRRGTYADLNVYYLSDFYETSSGWLGMCNFPESTSAGNSIIIEDGCVLDSGTLPGGALAPYNEGATSTHEVGHWFGLLHVFEGLSCSGGGDFVSDTPQQSVATDGCPSSQDSCLDLEGLDNFHNYMDYSLDKCADTFTEGQKTRMYQMWDEYRAAYQEES</sequence>
<feature type="domain" description="Peptidase M43 pregnancy-associated plasma-A" evidence="10">
    <location>
        <begin position="137"/>
        <end position="276"/>
    </location>
</feature>
<name>A0A8H3EJC8_9LECA</name>
<organism evidence="11 12">
    <name type="scientific">Heterodermia speciosa</name>
    <dbReference type="NCBI Taxonomy" id="116794"/>
    <lineage>
        <taxon>Eukaryota</taxon>
        <taxon>Fungi</taxon>
        <taxon>Dikarya</taxon>
        <taxon>Ascomycota</taxon>
        <taxon>Pezizomycotina</taxon>
        <taxon>Lecanoromycetes</taxon>
        <taxon>OSLEUM clade</taxon>
        <taxon>Lecanoromycetidae</taxon>
        <taxon>Caliciales</taxon>
        <taxon>Physciaceae</taxon>
        <taxon>Heterodermia</taxon>
    </lineage>
</organism>
<evidence type="ECO:0000259" key="10">
    <source>
        <dbReference type="Pfam" id="PF05572"/>
    </source>
</evidence>
<dbReference type="OrthoDB" id="536211at2759"/>
<dbReference type="GO" id="GO:0046872">
    <property type="term" value="F:metal ion binding"/>
    <property type="evidence" value="ECO:0007669"/>
    <property type="project" value="UniProtKB-KW"/>
</dbReference>
<keyword evidence="5" id="KW-0378">Hydrolase</keyword>
<protein>
    <recommendedName>
        <fullName evidence="10">Peptidase M43 pregnancy-associated plasma-A domain-containing protein</fullName>
    </recommendedName>
</protein>
<feature type="chain" id="PRO_5034262589" description="Peptidase M43 pregnancy-associated plasma-A domain-containing protein" evidence="9">
    <location>
        <begin position="19"/>
        <end position="288"/>
    </location>
</feature>
<dbReference type="Proteomes" id="UP000664521">
    <property type="component" value="Unassembled WGS sequence"/>
</dbReference>
<dbReference type="AlphaFoldDB" id="A0A8H3EJC8"/>
<evidence type="ECO:0000313" key="11">
    <source>
        <dbReference type="EMBL" id="CAF9907624.1"/>
    </source>
</evidence>
<keyword evidence="8" id="KW-1015">Disulfide bond</keyword>
<evidence type="ECO:0000256" key="6">
    <source>
        <dbReference type="ARBA" id="ARBA00022833"/>
    </source>
</evidence>
<evidence type="ECO:0000256" key="4">
    <source>
        <dbReference type="ARBA" id="ARBA00022729"/>
    </source>
</evidence>
<dbReference type="Gene3D" id="3.40.390.10">
    <property type="entry name" value="Collagenase (Catalytic Domain)"/>
    <property type="match status" value="1"/>
</dbReference>
<keyword evidence="2" id="KW-0645">Protease</keyword>
<accession>A0A8H3EJC8</accession>
<dbReference type="GO" id="GO:0006508">
    <property type="term" value="P:proteolysis"/>
    <property type="evidence" value="ECO:0007669"/>
    <property type="project" value="UniProtKB-KW"/>
</dbReference>
<evidence type="ECO:0000256" key="7">
    <source>
        <dbReference type="ARBA" id="ARBA00023049"/>
    </source>
</evidence>
<evidence type="ECO:0000256" key="2">
    <source>
        <dbReference type="ARBA" id="ARBA00022670"/>
    </source>
</evidence>
<keyword evidence="12" id="KW-1185">Reference proteome</keyword>
<dbReference type="EMBL" id="CAJPDS010000005">
    <property type="protein sequence ID" value="CAF9907624.1"/>
    <property type="molecule type" value="Genomic_DNA"/>
</dbReference>
<dbReference type="PANTHER" id="PTHR47466:SF1">
    <property type="entry name" value="METALLOPROTEASE MEP1 (AFU_ORTHOLOGUE AFUA_1G07730)-RELATED"/>
    <property type="match status" value="1"/>
</dbReference>
<keyword evidence="3" id="KW-0479">Metal-binding</keyword>
<keyword evidence="4 9" id="KW-0732">Signal</keyword>
<evidence type="ECO:0000256" key="5">
    <source>
        <dbReference type="ARBA" id="ARBA00022801"/>
    </source>
</evidence>
<dbReference type="GO" id="GO:0008237">
    <property type="term" value="F:metallopeptidase activity"/>
    <property type="evidence" value="ECO:0007669"/>
    <property type="project" value="UniProtKB-KW"/>
</dbReference>
<evidence type="ECO:0000256" key="1">
    <source>
        <dbReference type="ARBA" id="ARBA00008721"/>
    </source>
</evidence>
<comment type="caution">
    <text evidence="11">The sequence shown here is derived from an EMBL/GenBank/DDBJ whole genome shotgun (WGS) entry which is preliminary data.</text>
</comment>
<dbReference type="SUPFAM" id="SSF55486">
    <property type="entry name" value="Metalloproteases ('zincins'), catalytic domain"/>
    <property type="match status" value="1"/>
</dbReference>
<reference evidence="11" key="1">
    <citation type="submission" date="2021-03" db="EMBL/GenBank/DDBJ databases">
        <authorList>
            <person name="Tagirdzhanova G."/>
        </authorList>
    </citation>
    <scope>NUCLEOTIDE SEQUENCE</scope>
</reference>
<dbReference type="InterPro" id="IPR024079">
    <property type="entry name" value="MetalloPept_cat_dom_sf"/>
</dbReference>
<dbReference type="PANTHER" id="PTHR47466">
    <property type="match status" value="1"/>
</dbReference>
<dbReference type="Pfam" id="PF05572">
    <property type="entry name" value="Peptidase_M43"/>
    <property type="match status" value="1"/>
</dbReference>
<evidence type="ECO:0000256" key="3">
    <source>
        <dbReference type="ARBA" id="ARBA00022723"/>
    </source>
</evidence>
<keyword evidence="6" id="KW-0862">Zinc</keyword>
<dbReference type="CDD" id="cd04275">
    <property type="entry name" value="ZnMc_pappalysin_like"/>
    <property type="match status" value="1"/>
</dbReference>
<dbReference type="InterPro" id="IPR008754">
    <property type="entry name" value="Peptidase_M43"/>
</dbReference>
<gene>
    <name evidence="11" type="ORF">HETSPECPRED_007189</name>
</gene>
<comment type="similarity">
    <text evidence="1">Belongs to the peptidase M43B family.</text>
</comment>
<keyword evidence="7" id="KW-0482">Metalloprotease</keyword>
<evidence type="ECO:0000256" key="9">
    <source>
        <dbReference type="SAM" id="SignalP"/>
    </source>
</evidence>